<feature type="chain" id="PRO_5040953366" description="Cyanovirin-N domain-containing protein" evidence="2">
    <location>
        <begin position="19"/>
        <end position="180"/>
    </location>
</feature>
<evidence type="ECO:0000256" key="2">
    <source>
        <dbReference type="SAM" id="SignalP"/>
    </source>
</evidence>
<dbReference type="InterPro" id="IPR036673">
    <property type="entry name" value="Cyanovirin-N_sf"/>
</dbReference>
<keyword evidence="2" id="KW-0732">Signal</keyword>
<feature type="compositionally biased region" description="Basic residues" evidence="1">
    <location>
        <begin position="170"/>
        <end position="180"/>
    </location>
</feature>
<feature type="signal peptide" evidence="2">
    <location>
        <begin position="1"/>
        <end position="18"/>
    </location>
</feature>
<reference evidence="3" key="2">
    <citation type="journal article" date="2023" name="IMA Fungus">
        <title>Comparative genomic study of the Penicillium genus elucidates a diverse pangenome and 15 lateral gene transfer events.</title>
        <authorList>
            <person name="Petersen C."/>
            <person name="Sorensen T."/>
            <person name="Nielsen M.R."/>
            <person name="Sondergaard T.E."/>
            <person name="Sorensen J.L."/>
            <person name="Fitzpatrick D.A."/>
            <person name="Frisvad J.C."/>
            <person name="Nielsen K.L."/>
        </authorList>
    </citation>
    <scope>NUCLEOTIDE SEQUENCE</scope>
    <source>
        <strain evidence="3">IBT 30728</strain>
    </source>
</reference>
<reference evidence="3" key="1">
    <citation type="submission" date="2022-12" db="EMBL/GenBank/DDBJ databases">
        <authorList>
            <person name="Petersen C."/>
        </authorList>
    </citation>
    <scope>NUCLEOTIDE SEQUENCE</scope>
    <source>
        <strain evidence="3">IBT 30728</strain>
    </source>
</reference>
<comment type="caution">
    <text evidence="3">The sequence shown here is derived from an EMBL/GenBank/DDBJ whole genome shotgun (WGS) entry which is preliminary data.</text>
</comment>
<sequence length="180" mass="18364">MRNILIIFSLIALRGTLADTSPQITGCKIDGPTLKCKCLVRSKGDYKACSVKIGDNWVNVDGDLKIRLNGKADASCIFNAQDSMMGAFCDGGSAVILVDLNKSCKSDDDGNLVCATDPPATTTATPTAASATPPTASSAAPTTASAAPTTVPAAPTAASASTGACQVTGARRRKIRGMPR</sequence>
<dbReference type="GeneID" id="81628679"/>
<evidence type="ECO:0000313" key="4">
    <source>
        <dbReference type="Proteomes" id="UP001148312"/>
    </source>
</evidence>
<accession>A0A9X0BLL9</accession>
<dbReference type="EMBL" id="JAPWDQ010000014">
    <property type="protein sequence ID" value="KAJ5471891.1"/>
    <property type="molecule type" value="Genomic_DNA"/>
</dbReference>
<keyword evidence="4" id="KW-1185">Reference proteome</keyword>
<proteinExistence type="predicted"/>
<evidence type="ECO:0000256" key="1">
    <source>
        <dbReference type="SAM" id="MobiDB-lite"/>
    </source>
</evidence>
<dbReference type="Gene3D" id="2.30.60.10">
    <property type="entry name" value="Cyanovirin-N"/>
    <property type="match status" value="1"/>
</dbReference>
<name>A0A9X0BLL9_9EURO</name>
<protein>
    <recommendedName>
        <fullName evidence="5">Cyanovirin-N domain-containing protein</fullName>
    </recommendedName>
</protein>
<dbReference type="Proteomes" id="UP001148312">
    <property type="component" value="Unassembled WGS sequence"/>
</dbReference>
<feature type="compositionally biased region" description="Low complexity" evidence="1">
    <location>
        <begin position="122"/>
        <end position="162"/>
    </location>
</feature>
<dbReference type="RefSeq" id="XP_056786437.1">
    <property type="nucleotide sequence ID" value="XM_056938429.1"/>
</dbReference>
<dbReference type="AlphaFoldDB" id="A0A9X0BLL9"/>
<gene>
    <name evidence="3" type="ORF">N7539_008834</name>
</gene>
<organism evidence="3 4">
    <name type="scientific">Penicillium diatomitis</name>
    <dbReference type="NCBI Taxonomy" id="2819901"/>
    <lineage>
        <taxon>Eukaryota</taxon>
        <taxon>Fungi</taxon>
        <taxon>Dikarya</taxon>
        <taxon>Ascomycota</taxon>
        <taxon>Pezizomycotina</taxon>
        <taxon>Eurotiomycetes</taxon>
        <taxon>Eurotiomycetidae</taxon>
        <taxon>Eurotiales</taxon>
        <taxon>Aspergillaceae</taxon>
        <taxon>Penicillium</taxon>
    </lineage>
</organism>
<feature type="region of interest" description="Disordered" evidence="1">
    <location>
        <begin position="122"/>
        <end position="180"/>
    </location>
</feature>
<evidence type="ECO:0000313" key="3">
    <source>
        <dbReference type="EMBL" id="KAJ5471891.1"/>
    </source>
</evidence>
<evidence type="ECO:0008006" key="5">
    <source>
        <dbReference type="Google" id="ProtNLM"/>
    </source>
</evidence>